<dbReference type="Gene3D" id="1.10.1410.10">
    <property type="match status" value="2"/>
</dbReference>
<dbReference type="GO" id="GO:0034456">
    <property type="term" value="C:UTP-C complex"/>
    <property type="evidence" value="ECO:0007669"/>
    <property type="project" value="TreeGrafter"/>
</dbReference>
<feature type="region of interest" description="Disordered" evidence="13">
    <location>
        <begin position="1"/>
        <end position="22"/>
    </location>
</feature>
<dbReference type="InterPro" id="IPR035369">
    <property type="entry name" value="Nrap_D4"/>
</dbReference>
<keyword evidence="12" id="KW-0175">Coiled coil</keyword>
<comment type="subcellular location">
    <subcellularLocation>
        <location evidence="1">Chromosome</location>
    </subcellularLocation>
    <subcellularLocation>
        <location evidence="2">Nucleus</location>
        <location evidence="2">Nucleolus</location>
    </subcellularLocation>
</comment>
<dbReference type="PANTHER" id="PTHR17972">
    <property type="entry name" value="NUCLEOLAR RNA-ASSOCIATED PROTEIN"/>
    <property type="match status" value="1"/>
</dbReference>
<evidence type="ECO:0000259" key="16">
    <source>
        <dbReference type="Pfam" id="PF17404"/>
    </source>
</evidence>
<comment type="subunit">
    <text evidence="10">Part of the small subunit (SSU) processome, composed of more than 70 proteins and the RNA chaperone small nucleolar RNA (snoRNA) U3.</text>
</comment>
<evidence type="ECO:0000256" key="9">
    <source>
        <dbReference type="ARBA" id="ARBA00035000"/>
    </source>
</evidence>
<dbReference type="Pfam" id="PF05063">
    <property type="entry name" value="MT-A70"/>
    <property type="match status" value="1"/>
</dbReference>
<dbReference type="InterPro" id="IPR035368">
    <property type="entry name" value="Nrap_D3"/>
</dbReference>
<gene>
    <name evidence="20" type="ORF">GEV33_007804</name>
</gene>
<feature type="domain" description="Nrap protein" evidence="17">
    <location>
        <begin position="757"/>
        <end position="964"/>
    </location>
</feature>
<evidence type="ECO:0000259" key="17">
    <source>
        <dbReference type="Pfam" id="PF17405"/>
    </source>
</evidence>
<reference evidence="20" key="2">
    <citation type="submission" date="2021-08" db="EMBL/GenBank/DDBJ databases">
        <authorList>
            <person name="Eriksson T."/>
        </authorList>
    </citation>
    <scope>NUCLEOTIDE SEQUENCE</scope>
    <source>
        <strain evidence="20">Stoneville</strain>
        <tissue evidence="20">Whole head</tissue>
    </source>
</reference>
<feature type="domain" description="Nrap protein" evidence="14">
    <location>
        <begin position="322"/>
        <end position="451"/>
    </location>
</feature>
<dbReference type="InterPro" id="IPR035082">
    <property type="entry name" value="Nrap_D1"/>
</dbReference>
<accession>A0A8J6LAN6</accession>
<dbReference type="Pfam" id="PF17403">
    <property type="entry name" value="Nrap_D2"/>
    <property type="match status" value="1"/>
</dbReference>
<dbReference type="EMBL" id="JABDTM020023685">
    <property type="protein sequence ID" value="KAH0814989.1"/>
    <property type="molecule type" value="Genomic_DNA"/>
</dbReference>
<evidence type="ECO:0000256" key="4">
    <source>
        <dbReference type="ARBA" id="ARBA00016437"/>
    </source>
</evidence>
<dbReference type="GO" id="GO:0001510">
    <property type="term" value="P:RNA methylation"/>
    <property type="evidence" value="ECO:0007669"/>
    <property type="project" value="InterPro"/>
</dbReference>
<feature type="region of interest" description="Disordered" evidence="13">
    <location>
        <begin position="1283"/>
        <end position="1327"/>
    </location>
</feature>
<dbReference type="SUPFAM" id="SSF53335">
    <property type="entry name" value="S-adenosyl-L-methionine-dependent methyltransferases"/>
    <property type="match status" value="1"/>
</dbReference>
<evidence type="ECO:0000259" key="15">
    <source>
        <dbReference type="Pfam" id="PF17403"/>
    </source>
</evidence>
<evidence type="ECO:0000256" key="13">
    <source>
        <dbReference type="SAM" id="MobiDB-lite"/>
    </source>
</evidence>
<dbReference type="PROSITE" id="PS51563">
    <property type="entry name" value="SAM_MTA70L_1"/>
    <property type="match status" value="1"/>
</dbReference>
<evidence type="ECO:0000256" key="7">
    <source>
        <dbReference type="ARBA" id="ARBA00023242"/>
    </source>
</evidence>
<dbReference type="GO" id="GO:0032040">
    <property type="term" value="C:small-subunit processome"/>
    <property type="evidence" value="ECO:0007669"/>
    <property type="project" value="TreeGrafter"/>
</dbReference>
<dbReference type="GO" id="GO:0003723">
    <property type="term" value="F:RNA binding"/>
    <property type="evidence" value="ECO:0007669"/>
    <property type="project" value="UniProtKB-KW"/>
</dbReference>
<dbReference type="InterPro" id="IPR035371">
    <property type="entry name" value="Nrap_D6"/>
</dbReference>
<comment type="function">
    <text evidence="9">Part of the small subunit (SSU) processome, first precursor of the small eukaryotic ribosomal subunit. During the assembly of the SSU processome in the nucleolus, many ribosome biogenesis factors, an RNA chaperone and ribosomal proteins associate with the nascent pre-rRNA and work in concert to generate RNA folding, modifications, rearrangements and cleavage as well as targeted degradation of pre-ribosomal RNA by the RNA exosome.</text>
</comment>
<proteinExistence type="inferred from homology"/>
<dbReference type="FunFam" id="1.10.1410.10:FF:000006">
    <property type="entry name" value="Nucleolar protein 6"/>
    <property type="match status" value="1"/>
</dbReference>
<evidence type="ECO:0000256" key="12">
    <source>
        <dbReference type="SAM" id="Coils"/>
    </source>
</evidence>
<dbReference type="Pfam" id="PF03676">
    <property type="entry name" value="PHAF1"/>
    <property type="match status" value="1"/>
</dbReference>
<dbReference type="FunFam" id="1.10.1410.10:FF:000005">
    <property type="entry name" value="Nucleolar protein 6"/>
    <property type="match status" value="1"/>
</dbReference>
<dbReference type="GO" id="GO:0032545">
    <property type="term" value="C:CURI complex"/>
    <property type="evidence" value="ECO:0007669"/>
    <property type="project" value="TreeGrafter"/>
</dbReference>
<evidence type="ECO:0000256" key="6">
    <source>
        <dbReference type="ARBA" id="ARBA00022884"/>
    </source>
</evidence>
<evidence type="ECO:0000256" key="2">
    <source>
        <dbReference type="ARBA" id="ARBA00004604"/>
    </source>
</evidence>
<dbReference type="InterPro" id="IPR007757">
    <property type="entry name" value="MT-A70-like"/>
</dbReference>
<dbReference type="InterPro" id="IPR005554">
    <property type="entry name" value="NOL6/Upt22"/>
</dbReference>
<evidence type="ECO:0000256" key="3">
    <source>
        <dbReference type="ARBA" id="ARBA00006674"/>
    </source>
</evidence>
<keyword evidence="5" id="KW-0158">Chromosome</keyword>
<dbReference type="Proteomes" id="UP000719412">
    <property type="component" value="Unassembled WGS sequence"/>
</dbReference>
<dbReference type="InterPro" id="IPR035370">
    <property type="entry name" value="Nrap_D5"/>
</dbReference>
<feature type="region of interest" description="Disordered" evidence="13">
    <location>
        <begin position="146"/>
        <end position="184"/>
    </location>
</feature>
<dbReference type="Pfam" id="PF17406">
    <property type="entry name" value="Nrap_D5"/>
    <property type="match status" value="1"/>
</dbReference>
<dbReference type="Pfam" id="PF17407">
    <property type="entry name" value="Nrap_D6"/>
    <property type="match status" value="1"/>
</dbReference>
<dbReference type="PROSITE" id="PS51143">
    <property type="entry name" value="MT_A70"/>
    <property type="match status" value="1"/>
</dbReference>
<comment type="similarity">
    <text evidence="3">Belongs to the NRAP family.</text>
</comment>
<dbReference type="PANTHER" id="PTHR17972:SF0">
    <property type="entry name" value="NUCLEOLAR PROTEIN 6"/>
    <property type="match status" value="1"/>
</dbReference>
<dbReference type="InterPro" id="IPR035367">
    <property type="entry name" value="Nrap_D2"/>
</dbReference>
<name>A0A8J6LAN6_TENMO</name>
<evidence type="ECO:0000259" key="18">
    <source>
        <dbReference type="Pfam" id="PF17406"/>
    </source>
</evidence>
<evidence type="ECO:0000256" key="5">
    <source>
        <dbReference type="ARBA" id="ARBA00022454"/>
    </source>
</evidence>
<feature type="domain" description="Nrap protein" evidence="19">
    <location>
        <begin position="1124"/>
        <end position="1251"/>
    </location>
</feature>
<reference evidence="20" key="1">
    <citation type="journal article" date="2020" name="J Insects Food Feed">
        <title>The yellow mealworm (Tenebrio molitor) genome: a resource for the emerging insects as food and feed industry.</title>
        <authorList>
            <person name="Eriksson T."/>
            <person name="Andere A."/>
            <person name="Kelstrup H."/>
            <person name="Emery V."/>
            <person name="Picard C."/>
        </authorList>
    </citation>
    <scope>NUCLEOTIDE SEQUENCE</scope>
    <source>
        <strain evidence="20">Stoneville</strain>
        <tissue evidence="20">Whole head</tissue>
    </source>
</reference>
<evidence type="ECO:0000313" key="21">
    <source>
        <dbReference type="Proteomes" id="UP000719412"/>
    </source>
</evidence>
<feature type="compositionally biased region" description="Polar residues" evidence="13">
    <location>
        <begin position="1287"/>
        <end position="1299"/>
    </location>
</feature>
<organism evidence="20 21">
    <name type="scientific">Tenebrio molitor</name>
    <name type="common">Yellow mealworm beetle</name>
    <dbReference type="NCBI Taxonomy" id="7067"/>
    <lineage>
        <taxon>Eukaryota</taxon>
        <taxon>Metazoa</taxon>
        <taxon>Ecdysozoa</taxon>
        <taxon>Arthropoda</taxon>
        <taxon>Hexapoda</taxon>
        <taxon>Insecta</taxon>
        <taxon>Pterygota</taxon>
        <taxon>Neoptera</taxon>
        <taxon>Endopterygota</taxon>
        <taxon>Coleoptera</taxon>
        <taxon>Polyphaga</taxon>
        <taxon>Cucujiformia</taxon>
        <taxon>Tenebrionidae</taxon>
        <taxon>Tenebrio</taxon>
    </lineage>
</organism>
<protein>
    <recommendedName>
        <fullName evidence="4">Nucleolar protein 6</fullName>
    </recommendedName>
    <alternativeName>
        <fullName evidence="8">Maternal transcript 89Ba</fullName>
    </alternativeName>
</protein>
<evidence type="ECO:0000313" key="20">
    <source>
        <dbReference type="EMBL" id="KAH0814989.1"/>
    </source>
</evidence>
<feature type="region of interest" description="Disordered" evidence="13">
    <location>
        <begin position="1422"/>
        <end position="1453"/>
    </location>
</feature>
<keyword evidence="6" id="KW-0694">RNA-binding</keyword>
<feature type="coiled-coil region" evidence="12">
    <location>
        <begin position="52"/>
        <end position="79"/>
    </location>
</feature>
<comment type="caution">
    <text evidence="20">The sequence shown here is derived from an EMBL/GenBank/DDBJ whole genome shotgun (WGS) entry which is preliminary data.</text>
</comment>
<dbReference type="Pfam" id="PF03813">
    <property type="entry name" value="Nrap"/>
    <property type="match status" value="1"/>
</dbReference>
<evidence type="ECO:0000259" key="14">
    <source>
        <dbReference type="Pfam" id="PF03813"/>
    </source>
</evidence>
<dbReference type="GO" id="GO:0006409">
    <property type="term" value="P:tRNA export from nucleus"/>
    <property type="evidence" value="ECO:0007669"/>
    <property type="project" value="TreeGrafter"/>
</dbReference>
<dbReference type="InterPro" id="IPR029063">
    <property type="entry name" value="SAM-dependent_MTases_sf"/>
</dbReference>
<evidence type="ECO:0000259" key="19">
    <source>
        <dbReference type="Pfam" id="PF17407"/>
    </source>
</evidence>
<feature type="compositionally biased region" description="Basic and acidic residues" evidence="13">
    <location>
        <begin position="1316"/>
        <end position="1327"/>
    </location>
</feature>
<dbReference type="InterPro" id="IPR025848">
    <property type="entry name" value="MT-A70"/>
</dbReference>
<dbReference type="Pfam" id="PF17404">
    <property type="entry name" value="Nrap_D3"/>
    <property type="match status" value="1"/>
</dbReference>
<dbReference type="Pfam" id="PF17405">
    <property type="entry name" value="Nrap_D4"/>
    <property type="match status" value="1"/>
</dbReference>
<sequence>MGNDIKLPISQRREEQQIQSTEENKTKCQLSMFLVNVHRIVDVFRFFVDYEIERISDEIRIINQKIDRLELNLKQIRHNVQYYKVLIMDMSTKLHQIKQDQVNIGLTDENYVEKAKRYLDSLDEFCCEAETVNKILHTMDVSDEDQDISDNSLAESVDDEQRVSKRKSHQNGHGPLKKVKYDDITSKTSNKSKNELYKPPTVEELNELKETQNLYNNNLFRLQIEELIKEVKIKNKHRNAFKMWYQSFQSLLDELPDFNIPLSGIKKKAKKKLSDTDRLVNDIADITIKCDQDFILRFVKPEMNELFGLDKINAWPGPKLRVNINLKMPRAYFNVKDYLNNRYFVKRHYYLAYICHFLKEKNIEGEVQWSFHNNNSLLPTLQVNLNEKITVNIFATPVENYFKPSRFLPDVNNVKINTFDSSPTSQAPTPFYNASLVHDVTLTANNLFIRENLSELSNAQEAIKLIYVWLAQRELNAGLGSFTEDLIVYFVAYLYAKKRINKHMSSYQILRNFWNFLSETDLTKSPISLGDDSKSLESFQENYDVVFLDITGCYNVTAFLNSGVYKKIKSECGIAFKLLDDGGINAFHSLFITKLPVELQYDLVLTLKSDSRFDNIADKMSEDERTKFLGLSELFVVKHVEDVLNRGFNKRASLIVPIVGQNEFNKMSFGINLDPSNAFGILEMGPALNDPKEKEFREFWGELSTDRRFKDGSVCVAVYFKTETIKEKREIIKKIVNWVVSEKLQLEYKLHYDSFEELLVNKKISASYPMGTNEECCLRAITSSDDLGKKLRGLEMPLSITGVQGISDTFSYTEVFPPVPSNYRSGGKVTTTLENNIVMNEKRVGVVPRYVKPIECVLQLEHSSKWPKDLESIRRMKTAFYLEISKSLSKKHKIVSSVKPDCLDVLYEGYVFRYRLYISREVGFLKRETTTNGVTVYKETPESREMEMRLNILPKLTGALKGLQSQYPSFGPTTALVKRWLRSHLIDNYLFPDDVINLLSASLFINQSPFSTPNTPQVGFLRFLKFFAELQWHIQPVVVSFNDEITKETIAEIDSKLMQNREAWPDLFVAMPYDDCTSSFTKTAPSKAVLRRVKHLASETLSFVTKIVKEESLTIVKDLFIPNLDGYDVLIQLRPLLNPVRHEQVIGDELEGQVVLKDFDAGESTKLPITGFNPVQCYLRELRNNYGDFANFFHDTYGGNVIGVLWIPKALEDKDFKISNVNGRKLVDGKLVLNVDALIEDFYVLGKDLVNEQTMSDAWEEIQAIKSKRNILRERLEKRKKERQDILGSSLNSTTSSPVHLSDSPHAAATGAGSIEESRNKQDEPETDLVKIDPELEKELLKALSEVTLQIPTTSTELVDSLKMSLKRHASHKEVCNLLQKFSTQKLISIKDVVKEGRSLVEVTFIDVTKVNAMIAEFSPEKKDDDVRESLKRKRDDNCEKSEDEEKRKKEKKEPKADIMACFLSLLSMPSTKEKESKKLGEEILDLLSKPTAKERSLTERFRSQGGKQLMEFCPHGTRTDCERNGMADCRKLHFKKIIQKHTDEALGDCSFLNTCFHMDTCKYVHYEVDRCGQTEGVAPTTTAISVAPKESTTLYPPQWVQCDLRYLDMTVLGKFAVIMADPPWDIHMELPYGTMSDDEMRQLGIPQLQDEGLIFLWVTGRAMELGRECLKLWGYERVDEIIWVKTNQLQRIIRTGRTGHWLNHGKEHCLVGMKGNPQNLNRGLDSDVIVAEVRATSHKPDEIYGMIERLSPGTRKIELFGRPHNIQPNWITLGNQVDGIKLVDSDLIENFKKRYPSGNCMGPPRMHFSQAIAIIQSQVGYIKNVQVLYNDTNPLDIDLVLNLPQDGIRLFFDPVSQRLKIIEIYCMKLVKLKYCNLPFNSPEVLPSIEQIEHSFGATHPGVYDSEKELFILNFRGLSFYFPVESKFQSGNTHKLGSLQFPPGSSPLVSRMTIYYGSNIEQAYAPELPLSCYHGQLYLQKAEILRGECYTRGIKLSLLAGTNNRRIDSKIQFEREVLLGHTAQDVATALGAPSEVFYKSEDKMRIHTPNALRRDTDTKSDYFFNYFTLGLDVLFDARSHLVKKLVLHTNYPGHYNFNIYMRCEFKLSLNGADIDAYCHWDDICKQLTPSERPVVLNRASSTNTTNPFGSTLCYGYQDIIFEVMPNNLIASLSIYGDGRPYQSESEHA</sequence>
<evidence type="ECO:0000256" key="1">
    <source>
        <dbReference type="ARBA" id="ARBA00004286"/>
    </source>
</evidence>
<dbReference type="GO" id="GO:0001734">
    <property type="term" value="F:mRNA m(6)A methyltransferase activity"/>
    <property type="evidence" value="ECO:0007669"/>
    <property type="project" value="InterPro"/>
</dbReference>
<feature type="compositionally biased region" description="Basic and acidic residues" evidence="13">
    <location>
        <begin position="11"/>
        <end position="22"/>
    </location>
</feature>
<feature type="domain" description="Nrap protein" evidence="18">
    <location>
        <begin position="967"/>
        <end position="1121"/>
    </location>
</feature>
<dbReference type="GO" id="GO:0005694">
    <property type="term" value="C:chromosome"/>
    <property type="evidence" value="ECO:0007669"/>
    <property type="project" value="UniProtKB-SubCell"/>
</dbReference>
<dbReference type="GO" id="GO:0006364">
    <property type="term" value="P:rRNA processing"/>
    <property type="evidence" value="ECO:0007669"/>
    <property type="project" value="TreeGrafter"/>
</dbReference>
<feature type="domain" description="Nrap protein" evidence="16">
    <location>
        <begin position="599"/>
        <end position="744"/>
    </location>
</feature>
<comment type="similarity">
    <text evidence="11">Belongs to the MT-A70-like family.</text>
</comment>
<keyword evidence="21" id="KW-1185">Reference proteome</keyword>
<keyword evidence="7" id="KW-0539">Nucleus</keyword>
<feature type="compositionally biased region" description="Basic residues" evidence="13">
    <location>
        <begin position="164"/>
        <end position="178"/>
    </location>
</feature>
<evidence type="ECO:0000256" key="10">
    <source>
        <dbReference type="ARBA" id="ARBA00035020"/>
    </source>
</evidence>
<feature type="domain" description="Nrap protein" evidence="15">
    <location>
        <begin position="459"/>
        <end position="594"/>
    </location>
</feature>
<evidence type="ECO:0000256" key="8">
    <source>
        <dbReference type="ARBA" id="ARBA00031711"/>
    </source>
</evidence>
<evidence type="ECO:0000256" key="11">
    <source>
        <dbReference type="PROSITE-ProRule" id="PRU00489"/>
    </source>
</evidence>
<dbReference type="Gene3D" id="3.30.70.3030">
    <property type="match status" value="1"/>
</dbReference>
<dbReference type="InterPro" id="IPR005373">
    <property type="entry name" value="PHAF1"/>
</dbReference>